<feature type="domain" description="DUF7587" evidence="1">
    <location>
        <begin position="14"/>
        <end position="149"/>
    </location>
</feature>
<dbReference type="VEuPathDB" id="FungiDB:yc1106_09533"/>
<keyword evidence="3" id="KW-1185">Reference proteome</keyword>
<reference evidence="2" key="1">
    <citation type="submission" date="2021-12" db="EMBL/GenBank/DDBJ databases">
        <title>Curvularia clavata genome.</title>
        <authorList>
            <person name="Cao Y."/>
        </authorList>
    </citation>
    <scope>NUCLEOTIDE SEQUENCE</scope>
    <source>
        <strain evidence="2">Yc1106</strain>
    </source>
</reference>
<evidence type="ECO:0000259" key="1">
    <source>
        <dbReference type="Pfam" id="PF24494"/>
    </source>
</evidence>
<organism evidence="2 3">
    <name type="scientific">Curvularia clavata</name>
    <dbReference type="NCBI Taxonomy" id="95742"/>
    <lineage>
        <taxon>Eukaryota</taxon>
        <taxon>Fungi</taxon>
        <taxon>Dikarya</taxon>
        <taxon>Ascomycota</taxon>
        <taxon>Pezizomycotina</taxon>
        <taxon>Dothideomycetes</taxon>
        <taxon>Pleosporomycetidae</taxon>
        <taxon>Pleosporales</taxon>
        <taxon>Pleosporineae</taxon>
        <taxon>Pleosporaceae</taxon>
        <taxon>Curvularia</taxon>
    </lineage>
</organism>
<sequence length="171" mass="19818">MAGLSTLRAESEFCLYRVEDRTSWARYVEGEGIWAKMRQGDLSFWFLSHRFFRPAFKGHLYWRSGLASPFISAYASLAAAEREAMRRHKAGMQNVTIYKINVHAGPESLQYRYVPGLAEKLGVCIHERAKHNSTFEWVFLYHIPASAVTVYRRFDCGAAKRYGGRRGRWLE</sequence>
<evidence type="ECO:0000313" key="2">
    <source>
        <dbReference type="EMBL" id="USP82259.1"/>
    </source>
</evidence>
<dbReference type="AlphaFoldDB" id="A0A9Q8ZGI0"/>
<protein>
    <recommendedName>
        <fullName evidence="1">DUF7587 domain-containing protein</fullName>
    </recommendedName>
</protein>
<evidence type="ECO:0000313" key="3">
    <source>
        <dbReference type="Proteomes" id="UP001056012"/>
    </source>
</evidence>
<dbReference type="InterPro" id="IPR056009">
    <property type="entry name" value="DUF7587"/>
</dbReference>
<dbReference type="Pfam" id="PF24494">
    <property type="entry name" value="DUF7587"/>
    <property type="match status" value="1"/>
</dbReference>
<dbReference type="Proteomes" id="UP001056012">
    <property type="component" value="Chromosome 8"/>
</dbReference>
<name>A0A9Q8ZGI0_CURCL</name>
<accession>A0A9Q8ZGI0</accession>
<gene>
    <name evidence="2" type="ORF">yc1106_09533</name>
</gene>
<proteinExistence type="predicted"/>
<dbReference type="EMBL" id="CP089281">
    <property type="protein sequence ID" value="USP82259.1"/>
    <property type="molecule type" value="Genomic_DNA"/>
</dbReference>